<dbReference type="EMBL" id="CM045772">
    <property type="protein sequence ID" value="KAI7985940.1"/>
    <property type="molecule type" value="Genomic_DNA"/>
</dbReference>
<sequence length="76" mass="8273">MVQPTSPPATVPPISIPTTDNSSYFDLCLLQRTPEGWSFSLSLSVFSISRLLCSSKSPPPLASWRKSSLGVVKTLY</sequence>
<proteinExistence type="predicted"/>
<accession>A0ACC0FBB1</accession>
<protein>
    <submittedName>
        <fullName evidence="1">Uncharacterized protein</fullName>
    </submittedName>
</protein>
<reference evidence="1 2" key="1">
    <citation type="journal article" date="2022" name="Plant J.">
        <title>Chromosome-level genome of Camellia lanceoleosa provides a valuable resource for understanding genome evolution and self-incompatibility.</title>
        <authorList>
            <person name="Gong W."/>
            <person name="Xiao S."/>
            <person name="Wang L."/>
            <person name="Liao Z."/>
            <person name="Chang Y."/>
            <person name="Mo W."/>
            <person name="Hu G."/>
            <person name="Li W."/>
            <person name="Zhao G."/>
            <person name="Zhu H."/>
            <person name="Hu X."/>
            <person name="Ji K."/>
            <person name="Xiang X."/>
            <person name="Song Q."/>
            <person name="Yuan D."/>
            <person name="Jin S."/>
            <person name="Zhang L."/>
        </authorList>
    </citation>
    <scope>NUCLEOTIDE SEQUENCE [LARGE SCALE GENOMIC DNA]</scope>
    <source>
        <strain evidence="1">SQ_2022a</strain>
    </source>
</reference>
<dbReference type="Proteomes" id="UP001060215">
    <property type="component" value="Chromosome 15"/>
</dbReference>
<gene>
    <name evidence="1" type="ORF">LOK49_LG14G01760</name>
</gene>
<evidence type="ECO:0000313" key="2">
    <source>
        <dbReference type="Proteomes" id="UP001060215"/>
    </source>
</evidence>
<keyword evidence="2" id="KW-1185">Reference proteome</keyword>
<comment type="caution">
    <text evidence="1">The sequence shown here is derived from an EMBL/GenBank/DDBJ whole genome shotgun (WGS) entry which is preliminary data.</text>
</comment>
<organism evidence="1 2">
    <name type="scientific">Camellia lanceoleosa</name>
    <dbReference type="NCBI Taxonomy" id="1840588"/>
    <lineage>
        <taxon>Eukaryota</taxon>
        <taxon>Viridiplantae</taxon>
        <taxon>Streptophyta</taxon>
        <taxon>Embryophyta</taxon>
        <taxon>Tracheophyta</taxon>
        <taxon>Spermatophyta</taxon>
        <taxon>Magnoliopsida</taxon>
        <taxon>eudicotyledons</taxon>
        <taxon>Gunneridae</taxon>
        <taxon>Pentapetalae</taxon>
        <taxon>asterids</taxon>
        <taxon>Ericales</taxon>
        <taxon>Theaceae</taxon>
        <taxon>Camellia</taxon>
    </lineage>
</organism>
<evidence type="ECO:0000313" key="1">
    <source>
        <dbReference type="EMBL" id="KAI7985940.1"/>
    </source>
</evidence>
<name>A0ACC0FBB1_9ERIC</name>